<dbReference type="PROSITE" id="PS51257">
    <property type="entry name" value="PROKAR_LIPOPROTEIN"/>
    <property type="match status" value="1"/>
</dbReference>
<evidence type="ECO:0008006" key="4">
    <source>
        <dbReference type="Google" id="ProtNLM"/>
    </source>
</evidence>
<protein>
    <recommendedName>
        <fullName evidence="4">Lipoprotein</fullName>
    </recommendedName>
</protein>
<feature type="signal peptide" evidence="1">
    <location>
        <begin position="1"/>
        <end position="24"/>
    </location>
</feature>
<accession>A0ABW1UCQ4</accession>
<organism evidence="2 3">
    <name type="scientific">Lactiplantibacillus daoliensis</name>
    <dbReference type="NCBI Taxonomy" id="2559916"/>
    <lineage>
        <taxon>Bacteria</taxon>
        <taxon>Bacillati</taxon>
        <taxon>Bacillota</taxon>
        <taxon>Bacilli</taxon>
        <taxon>Lactobacillales</taxon>
        <taxon>Lactobacillaceae</taxon>
        <taxon>Lactiplantibacillus</taxon>
    </lineage>
</organism>
<proteinExistence type="predicted"/>
<keyword evidence="3" id="KW-1185">Reference proteome</keyword>
<evidence type="ECO:0000313" key="3">
    <source>
        <dbReference type="Proteomes" id="UP001596227"/>
    </source>
</evidence>
<keyword evidence="1" id="KW-0732">Signal</keyword>
<dbReference type="EMBL" id="JBHSSB010000004">
    <property type="protein sequence ID" value="MFC6293856.1"/>
    <property type="molecule type" value="Genomic_DNA"/>
</dbReference>
<dbReference type="RefSeq" id="WP_223876926.1">
    <property type="nucleotide sequence ID" value="NZ_BJDH01000005.1"/>
</dbReference>
<name>A0ABW1UCQ4_9LACO</name>
<evidence type="ECO:0000313" key="2">
    <source>
        <dbReference type="EMBL" id="MFC6293856.1"/>
    </source>
</evidence>
<evidence type="ECO:0000256" key="1">
    <source>
        <dbReference type="SAM" id="SignalP"/>
    </source>
</evidence>
<gene>
    <name evidence="2" type="ORF">ACFQH1_01215</name>
</gene>
<dbReference type="Proteomes" id="UP001596227">
    <property type="component" value="Unassembled WGS sequence"/>
</dbReference>
<comment type="caution">
    <text evidence="2">The sequence shown here is derived from an EMBL/GenBank/DDBJ whole genome shotgun (WGS) entry which is preliminary data.</text>
</comment>
<reference evidence="3" key="1">
    <citation type="journal article" date="2019" name="Int. J. Syst. Evol. Microbiol.">
        <title>The Global Catalogue of Microorganisms (GCM) 10K type strain sequencing project: providing services to taxonomists for standard genome sequencing and annotation.</title>
        <authorList>
            <consortium name="The Broad Institute Genomics Platform"/>
            <consortium name="The Broad Institute Genome Sequencing Center for Infectious Disease"/>
            <person name="Wu L."/>
            <person name="Ma J."/>
        </authorList>
    </citation>
    <scope>NUCLEOTIDE SEQUENCE [LARGE SCALE GENOMIC DNA]</scope>
    <source>
        <strain evidence="3">CCM 8934</strain>
    </source>
</reference>
<feature type="chain" id="PRO_5045496776" description="Lipoprotein" evidence="1">
    <location>
        <begin position="25"/>
        <end position="143"/>
    </location>
</feature>
<sequence length="143" mass="15219">MKKPVLLVSVLGLVGLLAGCAAQAQPTITSQKANEIAAANRQATAADQAKAKDASAKKRTGKQYQADNDHITGANAAALAVQQVLQNPQDQLFQALPSINTDGQGHHYYQVDAFTKATNGQRGHFLHSYFVYPDGAITTKQTD</sequence>